<protein>
    <submittedName>
        <fullName evidence="1">Uncharacterized protein</fullName>
    </submittedName>
</protein>
<dbReference type="EMBL" id="JBEPMK010000001">
    <property type="protein sequence ID" value="MET3643764.1"/>
    <property type="molecule type" value="Genomic_DNA"/>
</dbReference>
<dbReference type="Proteomes" id="UP001549055">
    <property type="component" value="Unassembled WGS sequence"/>
</dbReference>
<gene>
    <name evidence="1" type="ORF">ABID27_000381</name>
</gene>
<sequence>MVQVKKEVTKKAAGKLGKAAGVLNTVFSVIPDTVAIVGDITAKAAPIVDKHLEYNRAYKERLIQVPNLLDIPVKEAKRLLEERDFGCVDHSGQASFEICASRYRRSSSHDSKIR</sequence>
<name>A0ABV2JIM4_9STRE</name>
<evidence type="ECO:0000313" key="2">
    <source>
        <dbReference type="Proteomes" id="UP001549055"/>
    </source>
</evidence>
<reference evidence="1 2" key="1">
    <citation type="submission" date="2024-06" db="EMBL/GenBank/DDBJ databases">
        <title>Genomic Encyclopedia of Type Strains, Phase IV (KMG-IV): sequencing the most valuable type-strain genomes for metagenomic binning, comparative biology and taxonomic classification.</title>
        <authorList>
            <person name="Goeker M."/>
        </authorList>
    </citation>
    <scope>NUCLEOTIDE SEQUENCE [LARGE SCALE GENOMIC DNA]</scope>
    <source>
        <strain evidence="1 2">DSM 15349</strain>
    </source>
</reference>
<organism evidence="1 2">
    <name type="scientific">Streptococcus gallinaceus</name>
    <dbReference type="NCBI Taxonomy" id="165758"/>
    <lineage>
        <taxon>Bacteria</taxon>
        <taxon>Bacillati</taxon>
        <taxon>Bacillota</taxon>
        <taxon>Bacilli</taxon>
        <taxon>Lactobacillales</taxon>
        <taxon>Streptococcaceae</taxon>
        <taxon>Streptococcus</taxon>
    </lineage>
</organism>
<evidence type="ECO:0000313" key="1">
    <source>
        <dbReference type="EMBL" id="MET3643764.1"/>
    </source>
</evidence>
<keyword evidence="2" id="KW-1185">Reference proteome</keyword>
<comment type="caution">
    <text evidence="1">The sequence shown here is derived from an EMBL/GenBank/DDBJ whole genome shotgun (WGS) entry which is preliminary data.</text>
</comment>
<accession>A0ABV2JIM4</accession>
<dbReference type="RefSeq" id="WP_354279845.1">
    <property type="nucleotide sequence ID" value="NZ_JBEPMK010000001.1"/>
</dbReference>
<proteinExistence type="predicted"/>